<dbReference type="InterPro" id="IPR011051">
    <property type="entry name" value="RmlC_Cupin_sf"/>
</dbReference>
<dbReference type="EMBL" id="LAQU01000023">
    <property type="protein sequence ID" value="KKB62216.1"/>
    <property type="molecule type" value="Genomic_DNA"/>
</dbReference>
<organism evidence="1 2">
    <name type="scientific">Robbsia andropogonis</name>
    <dbReference type="NCBI Taxonomy" id="28092"/>
    <lineage>
        <taxon>Bacteria</taxon>
        <taxon>Pseudomonadati</taxon>
        <taxon>Pseudomonadota</taxon>
        <taxon>Betaproteobacteria</taxon>
        <taxon>Burkholderiales</taxon>
        <taxon>Burkholderiaceae</taxon>
        <taxon>Robbsia</taxon>
    </lineage>
</organism>
<dbReference type="PANTHER" id="PTHR37943:SF1">
    <property type="entry name" value="PROTEIN VES"/>
    <property type="match status" value="1"/>
</dbReference>
<dbReference type="PANTHER" id="PTHR37943">
    <property type="entry name" value="PROTEIN VES"/>
    <property type="match status" value="1"/>
</dbReference>
<sequence>MKTVDAQLPLAIRRAATLETTLWSNGRGASCEVAICPESASMDNFIWRASMAQVSVDGAFSTFPGIDRTLVLLGGAGMELDLTRHVNAGSSHALREPLSTFGFEGETPPEAKLVDGPTHDFNLMVRREFATGQVAVWRGPGQFVLPDDLVLLFVVHGRVALTGVDLNDPEPIPLEACDSVKLNGIARLNLSISLPEKAVVLAVRVQMHDDDADTGAPTQGRDIGHAR</sequence>
<dbReference type="Gene3D" id="2.60.120.10">
    <property type="entry name" value="Jelly Rolls"/>
    <property type="match status" value="1"/>
</dbReference>
<accession>A0A0F5JWH8</accession>
<name>A0A0F5JWH8_9BURK</name>
<dbReference type="Proteomes" id="UP000033618">
    <property type="component" value="Unassembled WGS sequence"/>
</dbReference>
<dbReference type="InterPro" id="IPR010282">
    <property type="entry name" value="Uncharacterised_HutD/Ves"/>
</dbReference>
<dbReference type="InterPro" id="IPR014710">
    <property type="entry name" value="RmlC-like_jellyroll"/>
</dbReference>
<reference evidence="1 2" key="1">
    <citation type="submission" date="2015-03" db="EMBL/GenBank/DDBJ databases">
        <title>Draft Genome Sequence of Burkholderia andropogonis type strain ICMP2807, isolated from Sorghum bicolor.</title>
        <authorList>
            <person name="Lopes-Santos L."/>
            <person name="Castro D.B."/>
            <person name="Ottoboni L.M."/>
            <person name="Park D."/>
            <person name="Weirc B.S."/>
            <person name="Destefano S.A."/>
        </authorList>
    </citation>
    <scope>NUCLEOTIDE SEQUENCE [LARGE SCALE GENOMIC DNA]</scope>
    <source>
        <strain evidence="1 2">ICMP2807</strain>
    </source>
</reference>
<dbReference type="Pfam" id="PF05962">
    <property type="entry name" value="HutD"/>
    <property type="match status" value="1"/>
</dbReference>
<keyword evidence="2" id="KW-1185">Reference proteome</keyword>
<dbReference type="STRING" id="28092.WM40_18815"/>
<comment type="caution">
    <text evidence="1">The sequence shown here is derived from an EMBL/GenBank/DDBJ whole genome shotgun (WGS) entry which is preliminary data.</text>
</comment>
<dbReference type="AlphaFoldDB" id="A0A0F5JWH8"/>
<dbReference type="RefSeq" id="WP_046153649.1">
    <property type="nucleotide sequence ID" value="NZ_LAQU01000023.1"/>
</dbReference>
<evidence type="ECO:0008006" key="3">
    <source>
        <dbReference type="Google" id="ProtNLM"/>
    </source>
</evidence>
<dbReference type="SUPFAM" id="SSF51182">
    <property type="entry name" value="RmlC-like cupins"/>
    <property type="match status" value="1"/>
</dbReference>
<proteinExistence type="predicted"/>
<dbReference type="OrthoDB" id="9800082at2"/>
<dbReference type="PATRIC" id="fig|28092.6.peg.4414"/>
<gene>
    <name evidence="1" type="ORF">WM40_18815</name>
</gene>
<evidence type="ECO:0000313" key="2">
    <source>
        <dbReference type="Proteomes" id="UP000033618"/>
    </source>
</evidence>
<evidence type="ECO:0000313" key="1">
    <source>
        <dbReference type="EMBL" id="KKB62216.1"/>
    </source>
</evidence>
<dbReference type="CDD" id="cd20293">
    <property type="entry name" value="cupin_HutD_N"/>
    <property type="match status" value="1"/>
</dbReference>
<protein>
    <recommendedName>
        <fullName evidence="3">HutD-family protein</fullName>
    </recommendedName>
</protein>